<dbReference type="KEGG" id="sur:STAUR_3430"/>
<dbReference type="Proteomes" id="UP000001351">
    <property type="component" value="Chromosome"/>
</dbReference>
<dbReference type="Pfam" id="PF14245">
    <property type="entry name" value="Pilin_PilA"/>
    <property type="match status" value="1"/>
</dbReference>
<dbReference type="RefSeq" id="WP_002614648.1">
    <property type="nucleotide sequence ID" value="NC_014623.1"/>
</dbReference>
<name>Q08ZY0_STIAD</name>
<reference evidence="4 6" key="1">
    <citation type="submission" date="2006-04" db="EMBL/GenBank/DDBJ databases">
        <authorList>
            <person name="Nierman W.C."/>
        </authorList>
    </citation>
    <scope>NUCLEOTIDE SEQUENCE [LARGE SCALE GENOMIC DNA]</scope>
    <source>
        <strain evidence="4 6">DW4/3-1</strain>
    </source>
</reference>
<proteinExistence type="predicted"/>
<keyword evidence="2" id="KW-0472">Membrane</keyword>
<dbReference type="STRING" id="378806.STAUR_3430"/>
<dbReference type="Proteomes" id="UP000032702">
    <property type="component" value="Unassembled WGS sequence"/>
</dbReference>
<feature type="transmembrane region" description="Helical" evidence="2">
    <location>
        <begin position="20"/>
        <end position="46"/>
    </location>
</feature>
<keyword evidence="2" id="KW-1133">Transmembrane helix</keyword>
<dbReference type="HOGENOM" id="CLU_1224143_0_0_7"/>
<feature type="transmembrane region" description="Helical" evidence="2">
    <location>
        <begin position="58"/>
        <end position="82"/>
    </location>
</feature>
<organism evidence="4 6">
    <name type="scientific">Stigmatella aurantiaca (strain DW4/3-1)</name>
    <dbReference type="NCBI Taxonomy" id="378806"/>
    <lineage>
        <taxon>Bacteria</taxon>
        <taxon>Pseudomonadati</taxon>
        <taxon>Myxococcota</taxon>
        <taxon>Myxococcia</taxon>
        <taxon>Myxococcales</taxon>
        <taxon>Cystobacterineae</taxon>
        <taxon>Archangiaceae</taxon>
        <taxon>Stigmatella</taxon>
    </lineage>
</organism>
<keyword evidence="2" id="KW-0812">Transmembrane</keyword>
<dbReference type="eggNOG" id="COG4968">
    <property type="taxonomic scope" value="Bacteria"/>
</dbReference>
<feature type="region of interest" description="Disordered" evidence="1">
    <location>
        <begin position="202"/>
        <end position="226"/>
    </location>
</feature>
<dbReference type="EMBL" id="AAMD01000066">
    <property type="protein sequence ID" value="EAU66027.1"/>
    <property type="molecule type" value="Genomic_DNA"/>
</dbReference>
<accession>Q08ZY0</accession>
<dbReference type="AlphaFoldDB" id="Q08ZY0"/>
<evidence type="ECO:0000256" key="2">
    <source>
        <dbReference type="SAM" id="Phobius"/>
    </source>
</evidence>
<evidence type="ECO:0000313" key="5">
    <source>
        <dbReference type="Proteomes" id="UP000001351"/>
    </source>
</evidence>
<protein>
    <submittedName>
        <fullName evidence="3">Fimbrial protein</fullName>
    </submittedName>
    <submittedName>
        <fullName evidence="4">Pilin</fullName>
    </submittedName>
</protein>
<evidence type="ECO:0000313" key="4">
    <source>
        <dbReference type="EMBL" id="EAU66027.1"/>
    </source>
</evidence>
<evidence type="ECO:0000313" key="6">
    <source>
        <dbReference type="Proteomes" id="UP000032702"/>
    </source>
</evidence>
<dbReference type="EMBL" id="CP002271">
    <property type="protein sequence ID" value="ADO71220.1"/>
    <property type="molecule type" value="Genomic_DNA"/>
</dbReference>
<dbReference type="OrthoDB" id="5518068at2"/>
<reference evidence="3 5" key="2">
    <citation type="journal article" date="2011" name="Mol. Biol. Evol.">
        <title>Comparative genomic analysis of fruiting body formation in Myxococcales.</title>
        <authorList>
            <person name="Huntley S."/>
            <person name="Hamann N."/>
            <person name="Wegener-Feldbrugge S."/>
            <person name="Treuner-Lange A."/>
            <person name="Kube M."/>
            <person name="Reinhardt R."/>
            <person name="Klages S."/>
            <person name="Muller R."/>
            <person name="Ronning C.M."/>
            <person name="Nierman W.C."/>
            <person name="Sogaard-Andersen L."/>
        </authorList>
    </citation>
    <scope>NUCLEOTIDE SEQUENCE [LARGE SCALE GENOMIC DNA]</scope>
    <source>
        <strain evidence="3 5">DW4/3-1</strain>
    </source>
</reference>
<gene>
    <name evidence="3" type="ordered locus">STAUR_3430</name>
    <name evidence="4" type="ORF">STIAU_4806</name>
</gene>
<keyword evidence="5" id="KW-1185">Reference proteome</keyword>
<dbReference type="InterPro" id="IPR028188">
    <property type="entry name" value="Pilin_PilA"/>
</dbReference>
<evidence type="ECO:0000256" key="1">
    <source>
        <dbReference type="SAM" id="MobiDB-lite"/>
    </source>
</evidence>
<evidence type="ECO:0000313" key="3">
    <source>
        <dbReference type="EMBL" id="ADO71220.1"/>
    </source>
</evidence>
<sequence>MTPTSAAPETPKKSALPGVALGFAIVSLCLGCLWPVGLVLSILAMMKTGQPEYAGGRGRALAALIVSVVGFFFLGLQAAVVIPNFLKFQVRAKQAECKLNLSSLKLAASMRMLEDQPVNSFQELDFDPGPGNRYAYVLRLPDAILPVGASFPSLDPARIQAALRDAGVEPGVKGECPDCTLTFACVGNVDLDDTLDVWSITTGDRTDDSDTGAERGQPIHHVNDAE</sequence>